<dbReference type="EMBL" id="BPLR01020286">
    <property type="protein sequence ID" value="GIX76903.1"/>
    <property type="molecule type" value="Genomic_DNA"/>
</dbReference>
<protein>
    <submittedName>
        <fullName evidence="1">Uncharacterized protein</fullName>
    </submittedName>
</protein>
<keyword evidence="2" id="KW-1185">Reference proteome</keyword>
<evidence type="ECO:0000313" key="2">
    <source>
        <dbReference type="Proteomes" id="UP001054945"/>
    </source>
</evidence>
<dbReference type="AlphaFoldDB" id="A0AAV4MWZ2"/>
<accession>A0AAV4MWZ2</accession>
<sequence>MYFASDEKFRRSMDRWVFIKRGLGIWDNSFTVVLSRNGMYEKYSLYVTSGSPFLKMRETICRSQVVPSFGICHYDRVAFPRLESHSIAVDLRHING</sequence>
<gene>
    <name evidence="1" type="ORF">CEXT_45731</name>
</gene>
<reference evidence="1 2" key="1">
    <citation type="submission" date="2021-06" db="EMBL/GenBank/DDBJ databases">
        <title>Caerostris extrusa draft genome.</title>
        <authorList>
            <person name="Kono N."/>
            <person name="Arakawa K."/>
        </authorList>
    </citation>
    <scope>NUCLEOTIDE SEQUENCE [LARGE SCALE GENOMIC DNA]</scope>
</reference>
<proteinExistence type="predicted"/>
<organism evidence="1 2">
    <name type="scientific">Caerostris extrusa</name>
    <name type="common">Bark spider</name>
    <name type="synonym">Caerostris bankana</name>
    <dbReference type="NCBI Taxonomy" id="172846"/>
    <lineage>
        <taxon>Eukaryota</taxon>
        <taxon>Metazoa</taxon>
        <taxon>Ecdysozoa</taxon>
        <taxon>Arthropoda</taxon>
        <taxon>Chelicerata</taxon>
        <taxon>Arachnida</taxon>
        <taxon>Araneae</taxon>
        <taxon>Araneomorphae</taxon>
        <taxon>Entelegynae</taxon>
        <taxon>Araneoidea</taxon>
        <taxon>Araneidae</taxon>
        <taxon>Caerostris</taxon>
    </lineage>
</organism>
<comment type="caution">
    <text evidence="1">The sequence shown here is derived from an EMBL/GenBank/DDBJ whole genome shotgun (WGS) entry which is preliminary data.</text>
</comment>
<dbReference type="Proteomes" id="UP001054945">
    <property type="component" value="Unassembled WGS sequence"/>
</dbReference>
<name>A0AAV4MWZ2_CAEEX</name>
<evidence type="ECO:0000313" key="1">
    <source>
        <dbReference type="EMBL" id="GIX76903.1"/>
    </source>
</evidence>